<dbReference type="PANTHER" id="PTHR12684">
    <property type="entry name" value="PUTATIVE PHOSPHOTRANSFERASE"/>
    <property type="match status" value="1"/>
</dbReference>
<dbReference type="Proteomes" id="UP000472272">
    <property type="component" value="Chromosome 16"/>
</dbReference>
<dbReference type="AlphaFoldDB" id="A0A670JYM0"/>
<gene>
    <name evidence="8" type="primary">TRPT1</name>
</gene>
<reference evidence="8 9" key="1">
    <citation type="journal article" date="2019" name="Proc. Natl. Acad. Sci. U.S.A.">
        <title>Regulatory changes in pterin and carotenoid genes underlie balanced color polymorphisms in the wall lizard.</title>
        <authorList>
            <person name="Andrade P."/>
            <person name="Pinho C."/>
            <person name="Perez I de Lanuza G."/>
            <person name="Afonso S."/>
            <person name="Brejcha J."/>
            <person name="Rubin C.J."/>
            <person name="Wallerman O."/>
            <person name="Pereira P."/>
            <person name="Sabatino S.J."/>
            <person name="Bellati A."/>
            <person name="Pellitteri-Rosa D."/>
            <person name="Bosakova Z."/>
            <person name="Bunikis I."/>
            <person name="Carretero M.A."/>
            <person name="Feiner N."/>
            <person name="Marsik P."/>
            <person name="Pauperio F."/>
            <person name="Salvi D."/>
            <person name="Soler L."/>
            <person name="While G.M."/>
            <person name="Uller T."/>
            <person name="Font E."/>
            <person name="Andersson L."/>
            <person name="Carneiro M."/>
        </authorList>
    </citation>
    <scope>NUCLEOTIDE SEQUENCE</scope>
</reference>
<evidence type="ECO:0000313" key="8">
    <source>
        <dbReference type="Ensembl" id="ENSPMRP00000027847.1"/>
    </source>
</evidence>
<keyword evidence="4" id="KW-0808">Transferase</keyword>
<evidence type="ECO:0000256" key="6">
    <source>
        <dbReference type="ARBA" id="ARBA00047949"/>
    </source>
</evidence>
<dbReference type="Ensembl" id="ENSPMRT00000029536.1">
    <property type="protein sequence ID" value="ENSPMRP00000027847.1"/>
    <property type="gene ID" value="ENSPMRG00000017972.1"/>
</dbReference>
<feature type="compositionally biased region" description="Basic and acidic residues" evidence="7">
    <location>
        <begin position="219"/>
        <end position="233"/>
    </location>
</feature>
<dbReference type="Gene3D" id="1.10.10.970">
    <property type="entry name" value="RNA 2'-phosphotransferase, Tpt1/KptA family, N-terminal domain"/>
    <property type="match status" value="1"/>
</dbReference>
<dbReference type="InterPro" id="IPR042080">
    <property type="entry name" value="RNA_2'-PTrans_N"/>
</dbReference>
<evidence type="ECO:0000256" key="1">
    <source>
        <dbReference type="ARBA" id="ARBA00003343"/>
    </source>
</evidence>
<comment type="catalytic activity">
    <reaction evidence="6">
        <text>2'-phospho-[ligated tRNA] + NAD(+) = mature tRNA + ADP-alpha-D-ribose 1'',2''-cyclic phosphate + nicotinamide</text>
        <dbReference type="Rhea" id="RHEA:23324"/>
        <dbReference type="Rhea" id="RHEA-COMP:11106"/>
        <dbReference type="Rhea" id="RHEA-COMP:11107"/>
        <dbReference type="ChEBI" id="CHEBI:17154"/>
        <dbReference type="ChEBI" id="CHEBI:57540"/>
        <dbReference type="ChEBI" id="CHEBI:76596"/>
        <dbReference type="ChEBI" id="CHEBI:82883"/>
        <dbReference type="ChEBI" id="CHEBI:85027"/>
        <dbReference type="EC" id="2.7.1.160"/>
    </reaction>
</comment>
<evidence type="ECO:0000313" key="9">
    <source>
        <dbReference type="Proteomes" id="UP000472272"/>
    </source>
</evidence>
<accession>A0A670JYM0</accession>
<evidence type="ECO:0000256" key="7">
    <source>
        <dbReference type="SAM" id="MobiDB-lite"/>
    </source>
</evidence>
<comment type="similarity">
    <text evidence="2">Belongs to the KptA/TPT1 family.</text>
</comment>
<organism evidence="8 9">
    <name type="scientific">Podarcis muralis</name>
    <name type="common">Wall lizard</name>
    <name type="synonym">Lacerta muralis</name>
    <dbReference type="NCBI Taxonomy" id="64176"/>
    <lineage>
        <taxon>Eukaryota</taxon>
        <taxon>Metazoa</taxon>
        <taxon>Chordata</taxon>
        <taxon>Craniata</taxon>
        <taxon>Vertebrata</taxon>
        <taxon>Euteleostomi</taxon>
        <taxon>Lepidosauria</taxon>
        <taxon>Squamata</taxon>
        <taxon>Bifurcata</taxon>
        <taxon>Unidentata</taxon>
        <taxon>Episquamata</taxon>
        <taxon>Laterata</taxon>
        <taxon>Lacertibaenia</taxon>
        <taxon>Lacertidae</taxon>
        <taxon>Podarcis</taxon>
    </lineage>
</organism>
<dbReference type="GO" id="GO:0006388">
    <property type="term" value="P:tRNA splicing, via endonucleolytic cleavage and ligation"/>
    <property type="evidence" value="ECO:0007669"/>
    <property type="project" value="Ensembl"/>
</dbReference>
<dbReference type="SUPFAM" id="SSF56399">
    <property type="entry name" value="ADP-ribosylation"/>
    <property type="match status" value="1"/>
</dbReference>
<keyword evidence="5" id="KW-0520">NAD</keyword>
<proteinExistence type="inferred from homology"/>
<dbReference type="EC" id="2.7.1.160" evidence="3"/>
<evidence type="ECO:0000256" key="4">
    <source>
        <dbReference type="ARBA" id="ARBA00022679"/>
    </source>
</evidence>
<evidence type="ECO:0000256" key="5">
    <source>
        <dbReference type="ARBA" id="ARBA00023027"/>
    </source>
</evidence>
<evidence type="ECO:0000256" key="3">
    <source>
        <dbReference type="ARBA" id="ARBA00012007"/>
    </source>
</evidence>
<name>A0A670JYM0_PODMU</name>
<reference evidence="8" key="2">
    <citation type="submission" date="2025-08" db="UniProtKB">
        <authorList>
            <consortium name="Ensembl"/>
        </authorList>
    </citation>
    <scope>IDENTIFICATION</scope>
</reference>
<feature type="region of interest" description="Disordered" evidence="7">
    <location>
        <begin position="219"/>
        <end position="250"/>
    </location>
</feature>
<dbReference type="OMA" id="RHGASQM"/>
<evidence type="ECO:0000256" key="2">
    <source>
        <dbReference type="ARBA" id="ARBA00009836"/>
    </source>
</evidence>
<dbReference type="GO" id="GO:0000215">
    <property type="term" value="F:tRNA 2'-phosphotransferase activity"/>
    <property type="evidence" value="ECO:0007669"/>
    <property type="project" value="UniProtKB-EC"/>
</dbReference>
<dbReference type="PANTHER" id="PTHR12684:SF2">
    <property type="entry name" value="TRNA 2'-PHOSPHOTRANSFERASE 1"/>
    <property type="match status" value="1"/>
</dbReference>
<dbReference type="InterPro" id="IPR042081">
    <property type="entry name" value="RNA_2'-PTrans_C"/>
</dbReference>
<sequence length="250" mass="27772">AIIIMDGEAPGAGERLQNPPRRGVCLSKALSYVLRHGAEKLGLQMGLDGFVDVEEVLHLPQFKAWTLEDVQRVVETNEKQRFALRPHPSSGQLQIRANQGHSLQVSELELIPLLDPRDFPEVVAHGTYLRHWPEIRRSGLSRMGRTHIHLAPGLPGDGAVRSGMRSNCDVAIVIDVAKALADGIKFYRSANEVILTPGDANGLLLPCYFLEALQLKPRRESGQAEREREREKTQMNMTGQKSPSELHGWG</sequence>
<comment type="function">
    <text evidence="1">Catalyzes the last step of tRNA splicing, the transfer of the splice junction 2'-phosphate from ligated tRNA to NAD to produce ADP-ribose 1''-2'' cyclic phosphate.</text>
</comment>
<protein>
    <recommendedName>
        <fullName evidence="3">2'-phosphotransferase</fullName>
        <ecNumber evidence="3">2.7.1.160</ecNumber>
    </recommendedName>
</protein>
<dbReference type="Pfam" id="PF01885">
    <property type="entry name" value="PTS_2-RNA"/>
    <property type="match status" value="1"/>
</dbReference>
<keyword evidence="9" id="KW-1185">Reference proteome</keyword>
<dbReference type="Gene3D" id="3.20.170.30">
    <property type="match status" value="1"/>
</dbReference>
<feature type="compositionally biased region" description="Polar residues" evidence="7">
    <location>
        <begin position="234"/>
        <end position="243"/>
    </location>
</feature>
<dbReference type="InterPro" id="IPR002745">
    <property type="entry name" value="Ptrans_KptA/Tpt1"/>
</dbReference>
<reference evidence="8" key="3">
    <citation type="submission" date="2025-09" db="UniProtKB">
        <authorList>
            <consortium name="Ensembl"/>
        </authorList>
    </citation>
    <scope>IDENTIFICATION</scope>
</reference>
<dbReference type="GeneTree" id="ENSGT00390000002731"/>